<name>A0A7I7MK81_9MYCO</name>
<feature type="region of interest" description="Disordered" evidence="7">
    <location>
        <begin position="509"/>
        <end position="530"/>
    </location>
</feature>
<comment type="subcellular location">
    <subcellularLocation>
        <location evidence="1">Cell membrane</location>
        <topology evidence="1">Multi-pass membrane protein</topology>
    </subcellularLocation>
</comment>
<dbReference type="Proteomes" id="UP000467236">
    <property type="component" value="Chromosome"/>
</dbReference>
<dbReference type="NCBIfam" id="TIGR00711">
    <property type="entry name" value="efflux_EmrB"/>
    <property type="match status" value="1"/>
</dbReference>
<dbReference type="InterPro" id="IPR004638">
    <property type="entry name" value="EmrB-like"/>
</dbReference>
<feature type="transmembrane region" description="Helical" evidence="8">
    <location>
        <begin position="167"/>
        <end position="189"/>
    </location>
</feature>
<feature type="compositionally biased region" description="Low complexity" evidence="7">
    <location>
        <begin position="566"/>
        <end position="583"/>
    </location>
</feature>
<dbReference type="InterPro" id="IPR020846">
    <property type="entry name" value="MFS_dom"/>
</dbReference>
<feature type="transmembrane region" description="Helical" evidence="8">
    <location>
        <begin position="47"/>
        <end position="67"/>
    </location>
</feature>
<feature type="region of interest" description="Disordered" evidence="7">
    <location>
        <begin position="565"/>
        <end position="598"/>
    </location>
</feature>
<sequence>MRTPVVKGHPIAALVVISLSVFVISVDATIVNVALPTLSRELNADTAQLQWIVDAYTLVMSGLLLSAGSLSDRYGRRGWLSGGLALFAITSAVAAQLNSANALIAGRAAMGVGAAVIFPTTLGLITNIFTDPVNRAKAIGVWAGMVGVGVAAGPMAGGWLLEHYRWGSIFLVNVPVAAVAIIGGVLVVPTSRDPAAPPVDVPGLLLSAIGVTAVVHTVIEAPNWGWTSTRTAAGFAAGAVVLTGFALWERRVNHPMLHVSVFANRRFSGGSLAVTAGFLTLFGFIFVITQYFQFIKAYSAFETGVRLLPVAAAIAVGSVLGPRLVEKIGSTTVVAGGLAIFAMGLSWASTADAGTPYLQIAMQMLLLGGGLGFTFSPATEAIMGSLGADQAGVGSAVNDTTRELGGALGVAIVGSVFASVYAARLASSPVISALPAQSRSTMQGSMAAAEQVIKQLPTGLAATVRSTVTAAFLDGLQVGSLVCAGLALGAAAVVAVLLPPRARQTATVTSVDKPEEVRASATPNRGAAATKGRILHPRGWVAPALPRRGHRPGVGADAHRAGTCMPRRPASSISPASSCSNARTTRSGVAPIRRRLYP</sequence>
<proteinExistence type="predicted"/>
<feature type="transmembrane region" description="Helical" evidence="8">
    <location>
        <begin position="269"/>
        <end position="292"/>
    </location>
</feature>
<dbReference type="EMBL" id="AP022575">
    <property type="protein sequence ID" value="BBX72608.1"/>
    <property type="molecule type" value="Genomic_DNA"/>
</dbReference>
<keyword evidence="2" id="KW-0813">Transport</keyword>
<feature type="transmembrane region" description="Helical" evidence="8">
    <location>
        <begin position="79"/>
        <end position="97"/>
    </location>
</feature>
<dbReference type="CDD" id="cd17321">
    <property type="entry name" value="MFS_MMR_MDR_like"/>
    <property type="match status" value="1"/>
</dbReference>
<feature type="transmembrane region" description="Helical" evidence="8">
    <location>
        <begin position="231"/>
        <end position="248"/>
    </location>
</feature>
<dbReference type="PANTHER" id="PTHR42718:SF42">
    <property type="entry name" value="EXPORT PROTEIN"/>
    <property type="match status" value="1"/>
</dbReference>
<dbReference type="PANTHER" id="PTHR42718">
    <property type="entry name" value="MAJOR FACILITATOR SUPERFAMILY MULTIDRUG TRANSPORTER MFSC"/>
    <property type="match status" value="1"/>
</dbReference>
<evidence type="ECO:0000256" key="3">
    <source>
        <dbReference type="ARBA" id="ARBA00022475"/>
    </source>
</evidence>
<evidence type="ECO:0000313" key="11">
    <source>
        <dbReference type="Proteomes" id="UP000467236"/>
    </source>
</evidence>
<feature type="transmembrane region" description="Helical" evidence="8">
    <location>
        <begin position="201"/>
        <end position="219"/>
    </location>
</feature>
<evidence type="ECO:0000313" key="10">
    <source>
        <dbReference type="EMBL" id="BBX72608.1"/>
    </source>
</evidence>
<feature type="transmembrane region" description="Helical" evidence="8">
    <location>
        <begin position="404"/>
        <end position="423"/>
    </location>
</feature>
<dbReference type="Gene3D" id="1.20.1720.10">
    <property type="entry name" value="Multidrug resistance protein D"/>
    <property type="match status" value="2"/>
</dbReference>
<keyword evidence="3" id="KW-1003">Cell membrane</keyword>
<dbReference type="GO" id="GO:0022857">
    <property type="term" value="F:transmembrane transporter activity"/>
    <property type="evidence" value="ECO:0007669"/>
    <property type="project" value="InterPro"/>
</dbReference>
<evidence type="ECO:0000256" key="4">
    <source>
        <dbReference type="ARBA" id="ARBA00022692"/>
    </source>
</evidence>
<dbReference type="AlphaFoldDB" id="A0A7I7MK81"/>
<evidence type="ECO:0000256" key="5">
    <source>
        <dbReference type="ARBA" id="ARBA00022989"/>
    </source>
</evidence>
<keyword evidence="6 8" id="KW-0472">Membrane</keyword>
<feature type="transmembrane region" description="Helical" evidence="8">
    <location>
        <begin position="12"/>
        <end position="35"/>
    </location>
</feature>
<evidence type="ECO:0000256" key="7">
    <source>
        <dbReference type="SAM" id="MobiDB-lite"/>
    </source>
</evidence>
<feature type="transmembrane region" description="Helical" evidence="8">
    <location>
        <begin position="478"/>
        <end position="498"/>
    </location>
</feature>
<evidence type="ECO:0000256" key="6">
    <source>
        <dbReference type="ARBA" id="ARBA00023136"/>
    </source>
</evidence>
<feature type="transmembrane region" description="Helical" evidence="8">
    <location>
        <begin position="360"/>
        <end position="383"/>
    </location>
</feature>
<dbReference type="InterPro" id="IPR011701">
    <property type="entry name" value="MFS"/>
</dbReference>
<feature type="transmembrane region" description="Helical" evidence="8">
    <location>
        <begin position="109"/>
        <end position="129"/>
    </location>
</feature>
<keyword evidence="11" id="KW-1185">Reference proteome</keyword>
<reference evidence="10 11" key="1">
    <citation type="journal article" date="2019" name="Emerg. Microbes Infect.">
        <title>Comprehensive subspecies identification of 175 nontuberculous mycobacteria species based on 7547 genomic profiles.</title>
        <authorList>
            <person name="Matsumoto Y."/>
            <person name="Kinjo T."/>
            <person name="Motooka D."/>
            <person name="Nabeya D."/>
            <person name="Jung N."/>
            <person name="Uechi K."/>
            <person name="Horii T."/>
            <person name="Iida T."/>
            <person name="Fujita J."/>
            <person name="Nakamura S."/>
        </authorList>
    </citation>
    <scope>NUCLEOTIDE SEQUENCE [LARGE SCALE GENOMIC DNA]</scope>
    <source>
        <strain evidence="10 11">JCM 14233</strain>
    </source>
</reference>
<feature type="transmembrane region" description="Helical" evidence="8">
    <location>
        <begin position="304"/>
        <end position="321"/>
    </location>
</feature>
<evidence type="ECO:0000256" key="2">
    <source>
        <dbReference type="ARBA" id="ARBA00022448"/>
    </source>
</evidence>
<evidence type="ECO:0000256" key="8">
    <source>
        <dbReference type="SAM" id="Phobius"/>
    </source>
</evidence>
<organism evidence="10 11">
    <name type="scientific">Mycobacterium shinjukuense</name>
    <dbReference type="NCBI Taxonomy" id="398694"/>
    <lineage>
        <taxon>Bacteria</taxon>
        <taxon>Bacillati</taxon>
        <taxon>Actinomycetota</taxon>
        <taxon>Actinomycetes</taxon>
        <taxon>Mycobacteriales</taxon>
        <taxon>Mycobacteriaceae</taxon>
        <taxon>Mycobacterium</taxon>
    </lineage>
</organism>
<dbReference type="RefSeq" id="WP_232065488.1">
    <property type="nucleotide sequence ID" value="NZ_AP022575.1"/>
</dbReference>
<dbReference type="GO" id="GO:0005886">
    <property type="term" value="C:plasma membrane"/>
    <property type="evidence" value="ECO:0007669"/>
    <property type="project" value="UniProtKB-SubCell"/>
</dbReference>
<feature type="domain" description="Major facilitator superfamily (MFS) profile" evidence="9">
    <location>
        <begin position="13"/>
        <end position="503"/>
    </location>
</feature>
<dbReference type="PROSITE" id="PS50850">
    <property type="entry name" value="MFS"/>
    <property type="match status" value="1"/>
</dbReference>
<dbReference type="Pfam" id="PF07690">
    <property type="entry name" value="MFS_1"/>
    <property type="match status" value="1"/>
</dbReference>
<accession>A0A7I7MK81</accession>
<feature type="transmembrane region" description="Helical" evidence="8">
    <location>
        <begin position="141"/>
        <end position="161"/>
    </location>
</feature>
<dbReference type="InterPro" id="IPR036259">
    <property type="entry name" value="MFS_trans_sf"/>
</dbReference>
<evidence type="ECO:0000256" key="1">
    <source>
        <dbReference type="ARBA" id="ARBA00004651"/>
    </source>
</evidence>
<keyword evidence="5 8" id="KW-1133">Transmembrane helix</keyword>
<gene>
    <name evidence="10" type="ORF">MSHI_05140</name>
</gene>
<dbReference type="SUPFAM" id="SSF103473">
    <property type="entry name" value="MFS general substrate transporter"/>
    <property type="match status" value="1"/>
</dbReference>
<evidence type="ECO:0000259" key="9">
    <source>
        <dbReference type="PROSITE" id="PS50850"/>
    </source>
</evidence>
<protein>
    <submittedName>
        <fullName evidence="10">MFS transporter</fullName>
    </submittedName>
</protein>
<dbReference type="KEGG" id="mshj:MSHI_05140"/>
<feature type="transmembrane region" description="Helical" evidence="8">
    <location>
        <begin position="328"/>
        <end position="348"/>
    </location>
</feature>
<keyword evidence="4 8" id="KW-0812">Transmembrane</keyword>